<dbReference type="OrthoDB" id="5970at2759"/>
<evidence type="ECO:0000313" key="9">
    <source>
        <dbReference type="Proteomes" id="UP000320333"/>
    </source>
</evidence>
<keyword evidence="2" id="KW-0539">Nucleus</keyword>
<dbReference type="Pfam" id="PF00076">
    <property type="entry name" value="RRM_1"/>
    <property type="match status" value="1"/>
</dbReference>
<dbReference type="Gene3D" id="3.30.70.330">
    <property type="match status" value="1"/>
</dbReference>
<dbReference type="InterPro" id="IPR001878">
    <property type="entry name" value="Znf_CCHC"/>
</dbReference>
<dbReference type="Gene3D" id="4.10.60.10">
    <property type="entry name" value="Zinc finger, CCHC-type"/>
    <property type="match status" value="1"/>
</dbReference>
<feature type="domain" description="CCHC-type" evidence="7">
    <location>
        <begin position="155"/>
        <end position="170"/>
    </location>
</feature>
<keyword evidence="3" id="KW-0479">Metal-binding</keyword>
<dbReference type="InterPro" id="IPR012677">
    <property type="entry name" value="Nucleotide-bd_a/b_plait_sf"/>
</dbReference>
<proteinExistence type="predicted"/>
<sequence length="263" mass="29593">MSTLFLGRLGTRVEAAELEDIFNKFGKVSRLDVKRGQQYNFGFVEFEDPKDAQDAQRDIDGKEKPILFLPRAGESACLSAESVMMCAVELFVVSSVMILMPVAESLTVKLSLLSLVGLGFVVLLGLSDGSRVVVEFAKGGARAGGRDRDRNSNECFKCGKEGHFARDCREGGGGGGGDRYGGGRGGYDRDRRSPPRRRYSRSPPRRRYDDDRRRDDRDRSPVARRDDRDRSPPPRREDRSPPRRDERDRSPPPARREDRSPRD</sequence>
<dbReference type="SUPFAM" id="SSF57756">
    <property type="entry name" value="Retrovirus zinc finger-like domains"/>
    <property type="match status" value="1"/>
</dbReference>
<comment type="subcellular location">
    <subcellularLocation>
        <location evidence="1">Nucleus</location>
    </subcellularLocation>
</comment>
<evidence type="ECO:0000259" key="6">
    <source>
        <dbReference type="PROSITE" id="PS50102"/>
    </source>
</evidence>
<keyword evidence="9" id="KW-1185">Reference proteome</keyword>
<dbReference type="InterPro" id="IPR000504">
    <property type="entry name" value="RRM_dom"/>
</dbReference>
<evidence type="ECO:0000256" key="5">
    <source>
        <dbReference type="SAM" id="MobiDB-lite"/>
    </source>
</evidence>
<evidence type="ECO:0000256" key="2">
    <source>
        <dbReference type="ARBA" id="ARBA00023242"/>
    </source>
</evidence>
<dbReference type="GO" id="GO:0000398">
    <property type="term" value="P:mRNA splicing, via spliceosome"/>
    <property type="evidence" value="ECO:0007669"/>
    <property type="project" value="TreeGrafter"/>
</dbReference>
<feature type="compositionally biased region" description="Basic and acidic residues" evidence="5">
    <location>
        <begin position="206"/>
        <end position="263"/>
    </location>
</feature>
<evidence type="ECO:0000256" key="3">
    <source>
        <dbReference type="PROSITE-ProRule" id="PRU00047"/>
    </source>
</evidence>
<dbReference type="PROSITE" id="PS50158">
    <property type="entry name" value="ZF_CCHC"/>
    <property type="match status" value="1"/>
</dbReference>
<gene>
    <name evidence="8" type="ORF">CcCBS67573_g09526</name>
</gene>
<dbReference type="SMART" id="SM00343">
    <property type="entry name" value="ZnF_C2HC"/>
    <property type="match status" value="1"/>
</dbReference>
<dbReference type="InterPro" id="IPR051183">
    <property type="entry name" value="U1_U11-U12_snRNP_70-35kDa"/>
</dbReference>
<dbReference type="InterPro" id="IPR035979">
    <property type="entry name" value="RBD_domain_sf"/>
</dbReference>
<keyword evidence="4" id="KW-0694">RNA-binding</keyword>
<keyword evidence="3" id="KW-0862">Zinc</keyword>
<dbReference type="Pfam" id="PF00098">
    <property type="entry name" value="zf-CCHC"/>
    <property type="match status" value="1"/>
</dbReference>
<feature type="compositionally biased region" description="Gly residues" evidence="5">
    <location>
        <begin position="171"/>
        <end position="185"/>
    </location>
</feature>
<dbReference type="SMART" id="SM00360">
    <property type="entry name" value="RRM"/>
    <property type="match status" value="1"/>
</dbReference>
<keyword evidence="3" id="KW-0863">Zinc-finger</keyword>
<dbReference type="PROSITE" id="PS50102">
    <property type="entry name" value="RRM"/>
    <property type="match status" value="1"/>
</dbReference>
<feature type="region of interest" description="Disordered" evidence="5">
    <location>
        <begin position="166"/>
        <end position="263"/>
    </location>
</feature>
<dbReference type="Proteomes" id="UP000320333">
    <property type="component" value="Unassembled WGS sequence"/>
</dbReference>
<dbReference type="PANTHER" id="PTHR13952">
    <property type="entry name" value="U1 SMALL NUCLEAR RIBONUCLEOPROTEIN 70 KD"/>
    <property type="match status" value="1"/>
</dbReference>
<name>A0A507DSW8_9FUNG</name>
<dbReference type="GO" id="GO:0071011">
    <property type="term" value="C:precatalytic spliceosome"/>
    <property type="evidence" value="ECO:0007669"/>
    <property type="project" value="TreeGrafter"/>
</dbReference>
<dbReference type="InterPro" id="IPR036875">
    <property type="entry name" value="Znf_CCHC_sf"/>
</dbReference>
<evidence type="ECO:0000256" key="1">
    <source>
        <dbReference type="ARBA" id="ARBA00004123"/>
    </source>
</evidence>
<reference evidence="8 9" key="1">
    <citation type="journal article" date="2019" name="Sci. Rep.">
        <title>Comparative genomics of chytrid fungi reveal insights into the obligate biotrophic and pathogenic lifestyle of Synchytrium endobioticum.</title>
        <authorList>
            <person name="van de Vossenberg B.T.L.H."/>
            <person name="Warris S."/>
            <person name="Nguyen H.D.T."/>
            <person name="van Gent-Pelzer M.P.E."/>
            <person name="Joly D.L."/>
            <person name="van de Geest H.C."/>
            <person name="Bonants P.J.M."/>
            <person name="Smith D.S."/>
            <person name="Levesque C.A."/>
            <person name="van der Lee T.A.J."/>
        </authorList>
    </citation>
    <scope>NUCLEOTIDE SEQUENCE [LARGE SCALE GENOMIC DNA]</scope>
    <source>
        <strain evidence="8 9">CBS 675.73</strain>
    </source>
</reference>
<protein>
    <recommendedName>
        <fullName evidence="10">CCHC-type domain-containing protein</fullName>
    </recommendedName>
</protein>
<dbReference type="STRING" id="246404.A0A507DSW8"/>
<feature type="compositionally biased region" description="Basic residues" evidence="5">
    <location>
        <begin position="194"/>
        <end position="205"/>
    </location>
</feature>
<organism evidence="8 9">
    <name type="scientific">Chytriomyces confervae</name>
    <dbReference type="NCBI Taxonomy" id="246404"/>
    <lineage>
        <taxon>Eukaryota</taxon>
        <taxon>Fungi</taxon>
        <taxon>Fungi incertae sedis</taxon>
        <taxon>Chytridiomycota</taxon>
        <taxon>Chytridiomycota incertae sedis</taxon>
        <taxon>Chytridiomycetes</taxon>
        <taxon>Chytridiales</taxon>
        <taxon>Chytriomycetaceae</taxon>
        <taxon>Chytriomyces</taxon>
    </lineage>
</organism>
<feature type="domain" description="RRM" evidence="6">
    <location>
        <begin position="2"/>
        <end position="66"/>
    </location>
</feature>
<evidence type="ECO:0000313" key="8">
    <source>
        <dbReference type="EMBL" id="TPX54849.1"/>
    </source>
</evidence>
<dbReference type="AlphaFoldDB" id="A0A507DSW8"/>
<accession>A0A507DSW8</accession>
<dbReference type="GO" id="GO:0003729">
    <property type="term" value="F:mRNA binding"/>
    <property type="evidence" value="ECO:0007669"/>
    <property type="project" value="TreeGrafter"/>
</dbReference>
<dbReference type="GO" id="GO:0017069">
    <property type="term" value="F:snRNA binding"/>
    <property type="evidence" value="ECO:0007669"/>
    <property type="project" value="TreeGrafter"/>
</dbReference>
<evidence type="ECO:0000256" key="4">
    <source>
        <dbReference type="PROSITE-ProRule" id="PRU00176"/>
    </source>
</evidence>
<evidence type="ECO:0000259" key="7">
    <source>
        <dbReference type="PROSITE" id="PS50158"/>
    </source>
</evidence>
<dbReference type="GO" id="GO:0008270">
    <property type="term" value="F:zinc ion binding"/>
    <property type="evidence" value="ECO:0007669"/>
    <property type="project" value="UniProtKB-KW"/>
</dbReference>
<dbReference type="EMBL" id="QEAP01000872">
    <property type="protein sequence ID" value="TPX54849.1"/>
    <property type="molecule type" value="Genomic_DNA"/>
</dbReference>
<comment type="caution">
    <text evidence="8">The sequence shown here is derived from an EMBL/GenBank/DDBJ whole genome shotgun (WGS) entry which is preliminary data.</text>
</comment>
<evidence type="ECO:0008006" key="10">
    <source>
        <dbReference type="Google" id="ProtNLM"/>
    </source>
</evidence>
<dbReference type="SUPFAM" id="SSF54928">
    <property type="entry name" value="RNA-binding domain, RBD"/>
    <property type="match status" value="1"/>
</dbReference>